<gene>
    <name evidence="2" type="ORF">B9G39_08185</name>
</gene>
<reference evidence="2 3" key="1">
    <citation type="submission" date="2017-04" db="EMBL/GenBank/DDBJ databases">
        <title>Draft genome sequence of Zooshikella ganghwensis VG4 isolated from Red Sea sediments.</title>
        <authorList>
            <person name="Rehman Z."/>
            <person name="Alam I."/>
            <person name="Kamau A."/>
            <person name="Bajic V."/>
            <person name="Leiknes T."/>
        </authorList>
    </citation>
    <scope>NUCLEOTIDE SEQUENCE [LARGE SCALE GENOMIC DNA]</scope>
    <source>
        <strain evidence="2 3">VG4</strain>
    </source>
</reference>
<dbReference type="RefSeq" id="WP_094786753.1">
    <property type="nucleotide sequence ID" value="NZ_NDXW01000001.1"/>
</dbReference>
<keyword evidence="3" id="KW-1185">Reference proteome</keyword>
<evidence type="ECO:0000313" key="3">
    <source>
        <dbReference type="Proteomes" id="UP000257039"/>
    </source>
</evidence>
<dbReference type="InterPro" id="IPR013557">
    <property type="entry name" value="AntA/B_antirep"/>
</dbReference>
<comment type="caution">
    <text evidence="2">The sequence shown here is derived from an EMBL/GenBank/DDBJ whole genome shotgun (WGS) entry which is preliminary data.</text>
</comment>
<proteinExistence type="predicted"/>
<organism evidence="2 3">
    <name type="scientific">Zooshikella ganghwensis</name>
    <dbReference type="NCBI Taxonomy" id="202772"/>
    <lineage>
        <taxon>Bacteria</taxon>
        <taxon>Pseudomonadati</taxon>
        <taxon>Pseudomonadota</taxon>
        <taxon>Gammaproteobacteria</taxon>
        <taxon>Oceanospirillales</taxon>
        <taxon>Zooshikellaceae</taxon>
        <taxon>Zooshikella</taxon>
    </lineage>
</organism>
<dbReference type="PANTHER" id="PTHR36180:SF1">
    <property type="entry name" value="ANTA_ANTB ANTIREPRESSOR DOMAIN-CONTAINING PROTEIN"/>
    <property type="match status" value="1"/>
</dbReference>
<evidence type="ECO:0000259" key="1">
    <source>
        <dbReference type="Pfam" id="PF08346"/>
    </source>
</evidence>
<dbReference type="Pfam" id="PF08346">
    <property type="entry name" value="AntA"/>
    <property type="match status" value="1"/>
</dbReference>
<feature type="domain" description="AntA/AntB antirepressor" evidence="1">
    <location>
        <begin position="21"/>
        <end position="92"/>
    </location>
</feature>
<evidence type="ECO:0000313" key="2">
    <source>
        <dbReference type="EMBL" id="RDH43419.1"/>
    </source>
</evidence>
<dbReference type="Proteomes" id="UP000257039">
    <property type="component" value="Unassembled WGS sequence"/>
</dbReference>
<dbReference type="EMBL" id="NDXW01000001">
    <property type="protein sequence ID" value="RDH43419.1"/>
    <property type="molecule type" value="Genomic_DNA"/>
</dbReference>
<protein>
    <submittedName>
        <fullName evidence="2">Phage antirepressor Ant</fullName>
    </submittedName>
</protein>
<name>A0A4P9VLI7_9GAMM</name>
<dbReference type="AlphaFoldDB" id="A0A4P9VLI7"/>
<dbReference type="PANTHER" id="PTHR36180">
    <property type="entry name" value="DNA-BINDING PROTEIN-RELATED-RELATED"/>
    <property type="match status" value="1"/>
</dbReference>
<accession>A0A4P9VLI7</accession>
<sequence>MTTSLITLHPQVISGETADTVNARELHTFLEVGRKFATWIVNRIKQYGFEEQRDYILISPNGETNGKGGDRRSLDYYLTLDMAKELAMVERNEKGRQARRYFIECEKKLKEQVQTPSSLTDEQALEAKLLDRVRVLLVFEKGQLVSTHPLNKDDLITSSKPEQLSEFVRLCVSGYALVKKEYVVKAQALLEGLV</sequence>